<gene>
    <name evidence="5" type="ORF">GIB67_038439</name>
</gene>
<evidence type="ECO:0000313" key="5">
    <source>
        <dbReference type="EMBL" id="KAF6168942.1"/>
    </source>
</evidence>
<dbReference type="InterPro" id="IPR024550">
    <property type="entry name" value="TFIIEa/SarR/Rpc3_HTH_dom"/>
</dbReference>
<dbReference type="PROSITE" id="PS51344">
    <property type="entry name" value="HTH_TFE_IIE"/>
    <property type="match status" value="1"/>
</dbReference>
<reference evidence="5 6" key="1">
    <citation type="journal article" date="2020" name="IScience">
        <title>Genome Sequencing of the Endangered Kingdonia uniflora (Circaeasteraceae, Ranunculales) Reveals Potential Mechanisms of Evolutionary Specialization.</title>
        <authorList>
            <person name="Sun Y."/>
            <person name="Deng T."/>
            <person name="Zhang A."/>
            <person name="Moore M.J."/>
            <person name="Landis J.B."/>
            <person name="Lin N."/>
            <person name="Zhang H."/>
            <person name="Zhang X."/>
            <person name="Huang J."/>
            <person name="Zhang X."/>
            <person name="Sun H."/>
            <person name="Wang H."/>
        </authorList>
    </citation>
    <scope>NUCLEOTIDE SEQUENCE [LARGE SCALE GENOMIC DNA]</scope>
    <source>
        <strain evidence="5">TB1705</strain>
        <tissue evidence="5">Leaf</tissue>
    </source>
</reference>
<dbReference type="SUPFAM" id="SSF57783">
    <property type="entry name" value="Zinc beta-ribbon"/>
    <property type="match status" value="1"/>
</dbReference>
<sequence length="376" mass="43202">MPISMTKSNELGLNSWCFGTKIGLAFYVEFDNGLVIFLEEDEFWLTNCVVVNLLLKSSLQSVYASMSVEPFNKLVKLVARAFYDDKNMKGDNQQKTGRSDNRGMAVVVLDALTRRQWVREEDLAKDLKLHAKQLRRTLRFFEEEKLITRDHRKETAKGAKIFSAAIAATGAGQTGKEEEKLKLHTHSYCCLDYAQIYDVVRYRLYRMKKKIKDELGDKHTIQEYVCPKCQRRYTAFDAVRLVSPMDDCFRCENCNEELIADSEKFAAEETGDKDDAATRRRRRQKLEDMLEKMEVQLKPMIDQLNIVKALTVPEFGTLQAWEARANFAGRLRNGDSNSNDSSRASQGQGYGGMQMPYVGETMVSFPLFLFFPMQIL</sequence>
<dbReference type="InterPro" id="IPR039997">
    <property type="entry name" value="TFE"/>
</dbReference>
<dbReference type="AlphaFoldDB" id="A0A7J7NPR4"/>
<dbReference type="EMBL" id="JACGCM010000671">
    <property type="protein sequence ID" value="KAF6168942.1"/>
    <property type="molecule type" value="Genomic_DNA"/>
</dbReference>
<evidence type="ECO:0000313" key="6">
    <source>
        <dbReference type="Proteomes" id="UP000541444"/>
    </source>
</evidence>
<evidence type="ECO:0000256" key="3">
    <source>
        <dbReference type="ARBA" id="ARBA00023163"/>
    </source>
</evidence>
<dbReference type="OrthoDB" id="361102at2759"/>
<organism evidence="5 6">
    <name type="scientific">Kingdonia uniflora</name>
    <dbReference type="NCBI Taxonomy" id="39325"/>
    <lineage>
        <taxon>Eukaryota</taxon>
        <taxon>Viridiplantae</taxon>
        <taxon>Streptophyta</taxon>
        <taxon>Embryophyta</taxon>
        <taxon>Tracheophyta</taxon>
        <taxon>Spermatophyta</taxon>
        <taxon>Magnoliopsida</taxon>
        <taxon>Ranunculales</taxon>
        <taxon>Circaeasteraceae</taxon>
        <taxon>Kingdonia</taxon>
    </lineage>
</organism>
<dbReference type="GO" id="GO:0006367">
    <property type="term" value="P:transcription initiation at RNA polymerase II promoter"/>
    <property type="evidence" value="ECO:0007669"/>
    <property type="project" value="InterPro"/>
</dbReference>
<comment type="similarity">
    <text evidence="1">Belongs to the TFIIE alpha subunit family.</text>
</comment>
<dbReference type="InterPro" id="IPR002853">
    <property type="entry name" value="TFIIE_asu"/>
</dbReference>
<dbReference type="InterPro" id="IPR036390">
    <property type="entry name" value="WH_DNA-bd_sf"/>
</dbReference>
<dbReference type="Pfam" id="PF02002">
    <property type="entry name" value="TFIIE_alpha"/>
    <property type="match status" value="1"/>
</dbReference>
<evidence type="ECO:0000256" key="2">
    <source>
        <dbReference type="ARBA" id="ARBA00023015"/>
    </source>
</evidence>
<dbReference type="Proteomes" id="UP000541444">
    <property type="component" value="Unassembled WGS sequence"/>
</dbReference>
<proteinExistence type="inferred from homology"/>
<dbReference type="PANTHER" id="PTHR13097:SF7">
    <property type="entry name" value="GENERAL TRANSCRIPTION FACTOR IIE SUBUNIT 1"/>
    <property type="match status" value="1"/>
</dbReference>
<dbReference type="SUPFAM" id="SSF46785">
    <property type="entry name" value="Winged helix' DNA-binding domain"/>
    <property type="match status" value="1"/>
</dbReference>
<keyword evidence="2" id="KW-0805">Transcription regulation</keyword>
<keyword evidence="3" id="KW-0804">Transcription</keyword>
<accession>A0A7J7NPR4</accession>
<dbReference type="FunFam" id="3.30.40.10:FF:000269">
    <property type="entry name" value="Transcription initiation factor IIE subunit alpha"/>
    <property type="match status" value="1"/>
</dbReference>
<name>A0A7J7NPR4_9MAGN</name>
<dbReference type="GO" id="GO:0005673">
    <property type="term" value="C:transcription factor TFIIE complex"/>
    <property type="evidence" value="ECO:0007669"/>
    <property type="project" value="TreeGrafter"/>
</dbReference>
<dbReference type="Gene3D" id="3.30.40.10">
    <property type="entry name" value="Zinc/RING finger domain, C3HC4 (zinc finger)"/>
    <property type="match status" value="1"/>
</dbReference>
<dbReference type="InterPro" id="IPR013083">
    <property type="entry name" value="Znf_RING/FYVE/PHD"/>
</dbReference>
<protein>
    <recommendedName>
        <fullName evidence="4">HTH TFE/IIEalpha-type domain-containing protein</fullName>
    </recommendedName>
</protein>
<comment type="caution">
    <text evidence="5">The sequence shown here is derived from an EMBL/GenBank/DDBJ whole genome shotgun (WGS) entry which is preliminary data.</text>
</comment>
<dbReference type="SMART" id="SM00531">
    <property type="entry name" value="TFIIE"/>
    <property type="match status" value="1"/>
</dbReference>
<keyword evidence="6" id="KW-1185">Reference proteome</keyword>
<dbReference type="InterPro" id="IPR017919">
    <property type="entry name" value="TFIIE/TFIIEa_HTH"/>
</dbReference>
<evidence type="ECO:0000259" key="4">
    <source>
        <dbReference type="PROSITE" id="PS51344"/>
    </source>
</evidence>
<dbReference type="PANTHER" id="PTHR13097">
    <property type="entry name" value="TRANSCRIPTION INITIATION FACTOR IIE, ALPHA SUBUNIT"/>
    <property type="match status" value="1"/>
</dbReference>
<feature type="domain" description="HTH TFE/IIEalpha-type" evidence="4">
    <location>
        <begin position="71"/>
        <end position="201"/>
    </location>
</feature>
<evidence type="ECO:0000256" key="1">
    <source>
        <dbReference type="ARBA" id="ARBA00008947"/>
    </source>
</evidence>